<gene>
    <name evidence="10" type="ORF">DQL93_00140</name>
</gene>
<keyword evidence="7" id="KW-1278">Translocase</keyword>
<evidence type="ECO:0000256" key="2">
    <source>
        <dbReference type="ARBA" id="ARBA00022475"/>
    </source>
</evidence>
<dbReference type="GO" id="GO:0016887">
    <property type="term" value="F:ATP hydrolysis activity"/>
    <property type="evidence" value="ECO:0007669"/>
    <property type="project" value="InterPro"/>
</dbReference>
<evidence type="ECO:0000256" key="5">
    <source>
        <dbReference type="ARBA" id="ARBA00022741"/>
    </source>
</evidence>
<evidence type="ECO:0000313" key="10">
    <source>
        <dbReference type="EMBL" id="AZA15263.1"/>
    </source>
</evidence>
<dbReference type="InterPro" id="IPR027417">
    <property type="entry name" value="P-loop_NTPase"/>
</dbReference>
<dbReference type="GO" id="GO:0006817">
    <property type="term" value="P:phosphate ion transport"/>
    <property type="evidence" value="ECO:0007669"/>
    <property type="project" value="UniProtKB-KW"/>
</dbReference>
<dbReference type="PROSITE" id="PS50893">
    <property type="entry name" value="ABC_TRANSPORTER_2"/>
    <property type="match status" value="1"/>
</dbReference>
<protein>
    <submittedName>
        <fullName evidence="10">ATP-binding cassette domain-containing protein</fullName>
    </submittedName>
</protein>
<keyword evidence="8" id="KW-0472">Membrane</keyword>
<dbReference type="GO" id="GO:0005524">
    <property type="term" value="F:ATP binding"/>
    <property type="evidence" value="ECO:0007669"/>
    <property type="project" value="UniProtKB-KW"/>
</dbReference>
<dbReference type="InterPro" id="IPR017871">
    <property type="entry name" value="ABC_transporter-like_CS"/>
</dbReference>
<evidence type="ECO:0000256" key="8">
    <source>
        <dbReference type="ARBA" id="ARBA00023136"/>
    </source>
</evidence>
<dbReference type="AlphaFoldDB" id="A0A1L3JYK2"/>
<dbReference type="SMART" id="SM00382">
    <property type="entry name" value="AAA"/>
    <property type="match status" value="1"/>
</dbReference>
<dbReference type="PANTHER" id="PTHR43423:SF12">
    <property type="entry name" value="IRON EXPORT ATP-BINDING PROTEIN FETA-RELATED"/>
    <property type="match status" value="1"/>
</dbReference>
<keyword evidence="4" id="KW-0592">Phosphate transport</keyword>
<organism evidence="10">
    <name type="scientific">Lactobacillus delbrueckii subsp. lactis</name>
    <dbReference type="NCBI Taxonomy" id="29397"/>
    <lineage>
        <taxon>Bacteria</taxon>
        <taxon>Bacillati</taxon>
        <taxon>Bacillota</taxon>
        <taxon>Bacilli</taxon>
        <taxon>Lactobacillales</taxon>
        <taxon>Lactobacillaceae</taxon>
        <taxon>Lactobacillus</taxon>
    </lineage>
</organism>
<proteinExistence type="predicted"/>
<dbReference type="InterPro" id="IPR003593">
    <property type="entry name" value="AAA+_ATPase"/>
</dbReference>
<name>A0A1L3JYK2_LACDL</name>
<dbReference type="PROSITE" id="PS00211">
    <property type="entry name" value="ABC_TRANSPORTER_1"/>
    <property type="match status" value="1"/>
</dbReference>
<keyword evidence="2" id="KW-1003">Cell membrane</keyword>
<dbReference type="OrthoDB" id="9785080at2"/>
<evidence type="ECO:0000256" key="4">
    <source>
        <dbReference type="ARBA" id="ARBA00022592"/>
    </source>
</evidence>
<evidence type="ECO:0000256" key="6">
    <source>
        <dbReference type="ARBA" id="ARBA00022840"/>
    </source>
</evidence>
<reference evidence="10" key="1">
    <citation type="submission" date="2018-07" db="EMBL/GenBank/DDBJ databases">
        <authorList>
            <person name="Somerville V."/>
        </authorList>
    </citation>
    <scope>NUCLEOTIDE SEQUENCE</scope>
    <source>
        <strain evidence="10">NWC_2_2</strain>
    </source>
</reference>
<dbReference type="InterPro" id="IPR003439">
    <property type="entry name" value="ABC_transporter-like_ATP-bd"/>
</dbReference>
<feature type="domain" description="ABC transporter" evidence="9">
    <location>
        <begin position="4"/>
        <end position="211"/>
    </location>
</feature>
<evidence type="ECO:0000256" key="3">
    <source>
        <dbReference type="ARBA" id="ARBA00022519"/>
    </source>
</evidence>
<keyword evidence="5" id="KW-0547">Nucleotide-binding</keyword>
<evidence type="ECO:0000256" key="7">
    <source>
        <dbReference type="ARBA" id="ARBA00022967"/>
    </source>
</evidence>
<keyword evidence="1" id="KW-0813">Transport</keyword>
<dbReference type="Gene3D" id="3.40.50.300">
    <property type="entry name" value="P-loop containing nucleotide triphosphate hydrolases"/>
    <property type="match status" value="1"/>
</dbReference>
<dbReference type="RefSeq" id="WP_003616370.1">
    <property type="nucleotide sequence ID" value="NZ_BJLO01000089.1"/>
</dbReference>
<dbReference type="Pfam" id="PF00005">
    <property type="entry name" value="ABC_tran"/>
    <property type="match status" value="1"/>
</dbReference>
<dbReference type="SUPFAM" id="SSF52540">
    <property type="entry name" value="P-loop containing nucleoside triphosphate hydrolases"/>
    <property type="match status" value="1"/>
</dbReference>
<evidence type="ECO:0000256" key="1">
    <source>
        <dbReference type="ARBA" id="ARBA00022448"/>
    </source>
</evidence>
<accession>A0A1L3JYK2</accession>
<sequence length="212" mass="23756">MALIELKQVSYRAGDQEILQDVSFAVEEGDYLTLTGPSGSGKSTTLKLIAGLISPNKGEIFYKGQNLDSLDLVQYRRQVSYCFQQPTLFDETVKDNLALPFAIRKQDFAEKRAQEALKQVDLPADYLDKKITTLSGGEKQRVALIRNLLFRPELLLLDEVTTGLDEESKQIVHQLIARVHQEGTTIVQVTHDQEELAASKQLLHMEKGGVLK</sequence>
<keyword evidence="3" id="KW-0997">Cell inner membrane</keyword>
<evidence type="ECO:0000259" key="9">
    <source>
        <dbReference type="PROSITE" id="PS50893"/>
    </source>
</evidence>
<dbReference type="PANTHER" id="PTHR43423">
    <property type="entry name" value="ABC TRANSPORTER I FAMILY MEMBER 17"/>
    <property type="match status" value="1"/>
</dbReference>
<keyword evidence="6 10" id="KW-0067">ATP-binding</keyword>
<dbReference type="EMBL" id="CP031023">
    <property type="protein sequence ID" value="AZA15263.1"/>
    <property type="molecule type" value="Genomic_DNA"/>
</dbReference>